<sequence length="119" mass="12737">MKCLLLIFLGFLTGSHAAAIGEFENSTKTFDPEHPEEIVAGDYVFSKKGTPITLPIQSDRSNRLPRGCMNVTRIGDGATVASRSIASARRALAVGPATVVLIVVSRVLASLLWHAFDVV</sequence>
<organism evidence="2 3">
    <name type="scientific">Aspergillus steynii IBT 23096</name>
    <dbReference type="NCBI Taxonomy" id="1392250"/>
    <lineage>
        <taxon>Eukaryota</taxon>
        <taxon>Fungi</taxon>
        <taxon>Dikarya</taxon>
        <taxon>Ascomycota</taxon>
        <taxon>Pezizomycotina</taxon>
        <taxon>Eurotiomycetes</taxon>
        <taxon>Eurotiomycetidae</taxon>
        <taxon>Eurotiales</taxon>
        <taxon>Aspergillaceae</taxon>
        <taxon>Aspergillus</taxon>
        <taxon>Aspergillus subgen. Circumdati</taxon>
    </lineage>
</organism>
<name>A0A2I2GMI6_9EURO</name>
<gene>
    <name evidence="2" type="ORF">P170DRAFT_420863</name>
</gene>
<evidence type="ECO:0000256" key="1">
    <source>
        <dbReference type="SAM" id="SignalP"/>
    </source>
</evidence>
<feature type="chain" id="PRO_5014160033" description="Pectate lyase" evidence="1">
    <location>
        <begin position="18"/>
        <end position="119"/>
    </location>
</feature>
<keyword evidence="3" id="KW-1185">Reference proteome</keyword>
<accession>A0A2I2GMI6</accession>
<evidence type="ECO:0000313" key="2">
    <source>
        <dbReference type="EMBL" id="PLB54087.1"/>
    </source>
</evidence>
<dbReference type="RefSeq" id="XP_024709389.1">
    <property type="nucleotide sequence ID" value="XM_024847328.1"/>
</dbReference>
<dbReference type="OrthoDB" id="4412891at2759"/>
<evidence type="ECO:0000313" key="3">
    <source>
        <dbReference type="Proteomes" id="UP000234275"/>
    </source>
</evidence>
<proteinExistence type="predicted"/>
<dbReference type="Proteomes" id="UP000234275">
    <property type="component" value="Unassembled WGS sequence"/>
</dbReference>
<comment type="caution">
    <text evidence="2">The sequence shown here is derived from an EMBL/GenBank/DDBJ whole genome shotgun (WGS) entry which is preliminary data.</text>
</comment>
<dbReference type="VEuPathDB" id="FungiDB:P170DRAFT_420863"/>
<feature type="signal peptide" evidence="1">
    <location>
        <begin position="1"/>
        <end position="17"/>
    </location>
</feature>
<reference evidence="2 3" key="1">
    <citation type="submission" date="2016-12" db="EMBL/GenBank/DDBJ databases">
        <title>The genomes of Aspergillus section Nigri reveals drivers in fungal speciation.</title>
        <authorList>
            <consortium name="DOE Joint Genome Institute"/>
            <person name="Vesth T.C."/>
            <person name="Nybo J."/>
            <person name="Theobald S."/>
            <person name="Brandl J."/>
            <person name="Frisvad J.C."/>
            <person name="Nielsen K.F."/>
            <person name="Lyhne E.K."/>
            <person name="Kogle M.E."/>
            <person name="Kuo A."/>
            <person name="Riley R."/>
            <person name="Clum A."/>
            <person name="Nolan M."/>
            <person name="Lipzen A."/>
            <person name="Salamov A."/>
            <person name="Henrissat B."/>
            <person name="Wiebenga A."/>
            <person name="De Vries R.P."/>
            <person name="Grigoriev I.V."/>
            <person name="Mortensen U.H."/>
            <person name="Andersen M.R."/>
            <person name="Baker S.E."/>
        </authorList>
    </citation>
    <scope>NUCLEOTIDE SEQUENCE [LARGE SCALE GENOMIC DNA]</scope>
    <source>
        <strain evidence="2 3">IBT 23096</strain>
    </source>
</reference>
<keyword evidence="1" id="KW-0732">Signal</keyword>
<evidence type="ECO:0008006" key="4">
    <source>
        <dbReference type="Google" id="ProtNLM"/>
    </source>
</evidence>
<dbReference type="GeneID" id="36555027"/>
<dbReference type="EMBL" id="MSFO01000001">
    <property type="protein sequence ID" value="PLB54087.1"/>
    <property type="molecule type" value="Genomic_DNA"/>
</dbReference>
<protein>
    <recommendedName>
        <fullName evidence="4">Pectate lyase</fullName>
    </recommendedName>
</protein>
<dbReference type="AlphaFoldDB" id="A0A2I2GMI6"/>